<keyword evidence="3" id="KW-1185">Reference proteome</keyword>
<feature type="compositionally biased region" description="Pro residues" evidence="1">
    <location>
        <begin position="201"/>
        <end position="213"/>
    </location>
</feature>
<name>A0AAD9CYG9_PAPLA</name>
<feature type="region of interest" description="Disordered" evidence="1">
    <location>
        <begin position="411"/>
        <end position="454"/>
    </location>
</feature>
<gene>
    <name evidence="2" type="ORF">DB88DRAFT_510783</name>
</gene>
<evidence type="ECO:0000256" key="1">
    <source>
        <dbReference type="SAM" id="MobiDB-lite"/>
    </source>
</evidence>
<protein>
    <submittedName>
        <fullName evidence="2">Uncharacterized protein</fullName>
    </submittedName>
</protein>
<proteinExistence type="predicted"/>
<feature type="region of interest" description="Disordered" evidence="1">
    <location>
        <begin position="283"/>
        <end position="360"/>
    </location>
</feature>
<feature type="compositionally biased region" description="Pro residues" evidence="1">
    <location>
        <begin position="140"/>
        <end position="151"/>
    </location>
</feature>
<organism evidence="2 3">
    <name type="scientific">Papiliotrema laurentii</name>
    <name type="common">Cryptococcus laurentii</name>
    <dbReference type="NCBI Taxonomy" id="5418"/>
    <lineage>
        <taxon>Eukaryota</taxon>
        <taxon>Fungi</taxon>
        <taxon>Dikarya</taxon>
        <taxon>Basidiomycota</taxon>
        <taxon>Agaricomycotina</taxon>
        <taxon>Tremellomycetes</taxon>
        <taxon>Tremellales</taxon>
        <taxon>Rhynchogastremaceae</taxon>
        <taxon>Papiliotrema</taxon>
    </lineage>
</organism>
<feature type="compositionally biased region" description="Low complexity" evidence="1">
    <location>
        <begin position="113"/>
        <end position="123"/>
    </location>
</feature>
<dbReference type="EMBL" id="JAODAN010000005">
    <property type="protein sequence ID" value="KAK1924422.1"/>
    <property type="molecule type" value="Genomic_DNA"/>
</dbReference>
<feature type="compositionally biased region" description="Pro residues" evidence="1">
    <location>
        <begin position="295"/>
        <end position="316"/>
    </location>
</feature>
<feature type="region of interest" description="Disordered" evidence="1">
    <location>
        <begin position="65"/>
        <end position="153"/>
    </location>
</feature>
<feature type="region of interest" description="Disordered" evidence="1">
    <location>
        <begin position="195"/>
        <end position="266"/>
    </location>
</feature>
<comment type="caution">
    <text evidence="2">The sequence shown here is derived from an EMBL/GenBank/DDBJ whole genome shotgun (WGS) entry which is preliminary data.</text>
</comment>
<feature type="compositionally biased region" description="Basic residues" evidence="1">
    <location>
        <begin position="340"/>
        <end position="349"/>
    </location>
</feature>
<accession>A0AAD9CYG9</accession>
<evidence type="ECO:0000313" key="2">
    <source>
        <dbReference type="EMBL" id="KAK1924422.1"/>
    </source>
</evidence>
<evidence type="ECO:0000313" key="3">
    <source>
        <dbReference type="Proteomes" id="UP001182556"/>
    </source>
</evidence>
<reference evidence="2" key="1">
    <citation type="submission" date="2023-02" db="EMBL/GenBank/DDBJ databases">
        <title>Identification and recombinant expression of a fungal hydrolase from Papiliotrema laurentii that hydrolyzes apple cutin and clears colloidal polyester polyurethane.</title>
        <authorList>
            <consortium name="DOE Joint Genome Institute"/>
            <person name="Roman V.A."/>
            <person name="Bojanowski C."/>
            <person name="Crable B.R."/>
            <person name="Wagner D.N."/>
            <person name="Hung C.S."/>
            <person name="Nadeau L.J."/>
            <person name="Schratz L."/>
            <person name="Haridas S."/>
            <person name="Pangilinan J."/>
            <person name="Lipzen A."/>
            <person name="Na H."/>
            <person name="Yan M."/>
            <person name="Ng V."/>
            <person name="Grigoriev I.V."/>
            <person name="Spatafora J.W."/>
            <person name="Barlow D."/>
            <person name="Biffinger J."/>
            <person name="Kelley-Loughnane N."/>
            <person name="Varaljay V.A."/>
            <person name="Crookes-Goodson W.J."/>
        </authorList>
    </citation>
    <scope>NUCLEOTIDE SEQUENCE</scope>
    <source>
        <strain evidence="2">5307AH</strain>
    </source>
</reference>
<dbReference type="AlphaFoldDB" id="A0AAD9CYG9"/>
<sequence>MTPVRLPPPAVFTHDETLHRIPLPPLALFLNDLSAPDQLIKLNDVLTRFRTPKSYHRVDVRLVESSELPPDESGEEGDAGRPVILPEQGAQHPPLSTTSSPTRRLAKPSMKQSDPSSTDLSTPPDLPVDTDATSQAGTNPPDPLYPLPPSTPTRRIRELRLDLRTLDAAALFALETWRRELLGLDKLPMDHPDSIWYKEPSPTPTPVVAPAPSVPSGKRRGRPRKSQAPSADRIAGGTDTARREVASQSAALRDPSGHPLEPFEPFEPFEPLEAITAILPVDSVQDAFGDTSPAPHIPPRASPPASLPTTPLPPSPDVILDDLYDRRDEADPDFIPRPAPRTRRRRGRPPAHPTTPPAEVIDLTAAESPGFKPMKFVDISTTRTKRLAPLSTESTPKGTTRSARQIIESVTLDSLPGKRRRRKGLTSSEPTPSVEEKPASHTCPDDEWGFLMDI</sequence>
<dbReference type="Proteomes" id="UP001182556">
    <property type="component" value="Unassembled WGS sequence"/>
</dbReference>